<evidence type="ECO:0000313" key="9">
    <source>
        <dbReference type="EMBL" id="TYK64627.1"/>
    </source>
</evidence>
<feature type="transmembrane region" description="Helical" evidence="6">
    <location>
        <begin position="13"/>
        <end position="34"/>
    </location>
</feature>
<dbReference type="SUPFAM" id="SSF58104">
    <property type="entry name" value="Methyl-accepting chemotaxis protein (MCP) signaling domain"/>
    <property type="match status" value="1"/>
</dbReference>
<dbReference type="Proteomes" id="UP000815846">
    <property type="component" value="Unassembled WGS sequence"/>
</dbReference>
<feature type="domain" description="Methyl-accepting transducer" evidence="7">
    <location>
        <begin position="267"/>
        <end position="503"/>
    </location>
</feature>
<dbReference type="CDD" id="cd06225">
    <property type="entry name" value="HAMP"/>
    <property type="match status" value="1"/>
</dbReference>
<evidence type="ECO:0000259" key="7">
    <source>
        <dbReference type="PROSITE" id="PS50111"/>
    </source>
</evidence>
<evidence type="ECO:0000256" key="5">
    <source>
        <dbReference type="SAM" id="Coils"/>
    </source>
</evidence>
<evidence type="ECO:0000256" key="3">
    <source>
        <dbReference type="ARBA" id="ARBA00029447"/>
    </source>
</evidence>
<protein>
    <submittedName>
        <fullName evidence="9">Methyl-accepting chemotaxis protein</fullName>
    </submittedName>
</protein>
<dbReference type="CDD" id="cd11386">
    <property type="entry name" value="MCP_signal"/>
    <property type="match status" value="1"/>
</dbReference>
<feature type="domain" description="HAMP" evidence="8">
    <location>
        <begin position="208"/>
        <end position="262"/>
    </location>
</feature>
<keyword evidence="6" id="KW-0812">Transmembrane</keyword>
<dbReference type="PANTHER" id="PTHR32089:SF120">
    <property type="entry name" value="METHYL-ACCEPTING CHEMOTAXIS PROTEIN TLPQ"/>
    <property type="match status" value="1"/>
</dbReference>
<dbReference type="Pfam" id="PF00672">
    <property type="entry name" value="HAMP"/>
    <property type="match status" value="1"/>
</dbReference>
<name>A0ABY3MU81_9GAMM</name>
<dbReference type="InterPro" id="IPR004089">
    <property type="entry name" value="MCPsignal_dom"/>
</dbReference>
<keyword evidence="6" id="KW-0472">Membrane</keyword>
<evidence type="ECO:0000256" key="2">
    <source>
        <dbReference type="ARBA" id="ARBA00023224"/>
    </source>
</evidence>
<dbReference type="PANTHER" id="PTHR32089">
    <property type="entry name" value="METHYL-ACCEPTING CHEMOTAXIS PROTEIN MCPB"/>
    <property type="match status" value="1"/>
</dbReference>
<evidence type="ECO:0000256" key="1">
    <source>
        <dbReference type="ARBA" id="ARBA00004370"/>
    </source>
</evidence>
<keyword evidence="5" id="KW-0175">Coiled coil</keyword>
<dbReference type="PROSITE" id="PS50111">
    <property type="entry name" value="CHEMOTAXIS_TRANSDUC_2"/>
    <property type="match status" value="1"/>
</dbReference>
<dbReference type="Pfam" id="PF00015">
    <property type="entry name" value="MCPsignal"/>
    <property type="match status" value="1"/>
</dbReference>
<comment type="similarity">
    <text evidence="3">Belongs to the methyl-accepting chemotaxis (MCP) protein family.</text>
</comment>
<dbReference type="SMART" id="SM00283">
    <property type="entry name" value="MA"/>
    <property type="match status" value="1"/>
</dbReference>
<keyword evidence="2 4" id="KW-0807">Transducer</keyword>
<proteinExistence type="inferred from homology"/>
<dbReference type="SMART" id="SM00304">
    <property type="entry name" value="HAMP"/>
    <property type="match status" value="1"/>
</dbReference>
<evidence type="ECO:0000313" key="10">
    <source>
        <dbReference type="Proteomes" id="UP000815846"/>
    </source>
</evidence>
<evidence type="ECO:0000256" key="6">
    <source>
        <dbReference type="SAM" id="Phobius"/>
    </source>
</evidence>
<feature type="transmembrane region" description="Helical" evidence="6">
    <location>
        <begin position="187"/>
        <end position="208"/>
    </location>
</feature>
<organism evidence="9 10">
    <name type="scientific">Colwellia echini</name>
    <dbReference type="NCBI Taxonomy" id="1982103"/>
    <lineage>
        <taxon>Bacteria</taxon>
        <taxon>Pseudomonadati</taxon>
        <taxon>Pseudomonadota</taxon>
        <taxon>Gammaproteobacteria</taxon>
        <taxon>Alteromonadales</taxon>
        <taxon>Colwelliaceae</taxon>
        <taxon>Colwellia</taxon>
    </lineage>
</organism>
<keyword evidence="6" id="KW-1133">Transmembrane helix</keyword>
<comment type="subcellular location">
    <subcellularLocation>
        <location evidence="1">Membrane</location>
    </subcellularLocation>
</comment>
<dbReference type="RefSeq" id="WP_101344210.1">
    <property type="nucleotide sequence ID" value="NZ_PJAI02000021.1"/>
</dbReference>
<evidence type="ECO:0000256" key="4">
    <source>
        <dbReference type="PROSITE-ProRule" id="PRU00284"/>
    </source>
</evidence>
<gene>
    <name evidence="9" type="ORF">CWS31_014890</name>
</gene>
<feature type="coiled-coil region" evidence="5">
    <location>
        <begin position="502"/>
        <end position="536"/>
    </location>
</feature>
<reference evidence="9 10" key="1">
    <citation type="submission" date="2019-08" db="EMBL/GenBank/DDBJ databases">
        <title>Microbe sample from Colwellia echini.</title>
        <authorList>
            <person name="Christiansen L."/>
            <person name="Pathiraja D."/>
            <person name="Schultz-Johansen M."/>
            <person name="Choi I.-G."/>
            <person name="Stougaard P."/>
        </authorList>
    </citation>
    <scope>NUCLEOTIDE SEQUENCE [LARGE SCALE GENOMIC DNA]</scope>
    <source>
        <strain evidence="9 10">A3</strain>
    </source>
</reference>
<dbReference type="Gene3D" id="1.10.287.950">
    <property type="entry name" value="Methyl-accepting chemotaxis protein"/>
    <property type="match status" value="1"/>
</dbReference>
<evidence type="ECO:0000259" key="8">
    <source>
        <dbReference type="PROSITE" id="PS50885"/>
    </source>
</evidence>
<comment type="caution">
    <text evidence="9">The sequence shown here is derived from an EMBL/GenBank/DDBJ whole genome shotgun (WGS) entry which is preliminary data.</text>
</comment>
<dbReference type="PROSITE" id="PS50885">
    <property type="entry name" value="HAMP"/>
    <property type="match status" value="1"/>
</dbReference>
<sequence>MSSFNALSIRFKILLIPIVGSVGFAIYLFTSLLTMSQIVKDLDRAYAVEYQYLQTSAFGLVQLDKIKETLGNAATMGEADLLVTSDGYAEAFRNKLIESYNIDKENVSFLKQLLSDFDTYYMHASGLSKEMVDGSIDFATLGARSEQMATELNEVQRKLNDFQSEKDKGFNNAFESVRDKVQSTSTVGIIIGLITILLLFAVAVPIAISICNSLRNVISSLKNIAQDNGDLTVRLTTNYKDEIGDLVFWFNSFIEKLQGVIKDVVNTAMPLAKTANKIQTLSEHTIDSFKRQSDSVALSRDSVDEMSQRVADITSNAADAVSSARNANNEARNGKEVVDKTVAEIRQLADVVTESSEIINQLQDDTNKVNVVLEVIRGIADQTNLLALNAAIEAARAGEQGRGFAVVADEVRNLASRTQESTQEINNILAQLQSASSKAVSTMESSKAGVESSVESANQAGASLLEIASAIEVISQMNDAIATSTEQQTEVSGIMVNHVEDIQRCADEASNASTEIAETSNELTELASKLEAIALQFKV</sequence>
<dbReference type="InterPro" id="IPR003660">
    <property type="entry name" value="HAMP_dom"/>
</dbReference>
<dbReference type="EMBL" id="PJAI02000021">
    <property type="protein sequence ID" value="TYK64627.1"/>
    <property type="molecule type" value="Genomic_DNA"/>
</dbReference>
<accession>A0ABY3MU81</accession>
<keyword evidence="10" id="KW-1185">Reference proteome</keyword>